<dbReference type="SMART" id="SM00411">
    <property type="entry name" value="BHL"/>
    <property type="match status" value="1"/>
</dbReference>
<gene>
    <name evidence="4" type="ORF">ISR29_06075</name>
</gene>
<dbReference type="PRINTS" id="PR01727">
    <property type="entry name" value="DNABINDINGHU"/>
</dbReference>
<evidence type="ECO:0000313" key="4">
    <source>
        <dbReference type="EMBL" id="MBL6903752.1"/>
    </source>
</evidence>
<organism evidence="4 5">
    <name type="scientific">SAR86 cluster bacterium</name>
    <dbReference type="NCBI Taxonomy" id="2030880"/>
    <lineage>
        <taxon>Bacteria</taxon>
        <taxon>Pseudomonadati</taxon>
        <taxon>Pseudomonadota</taxon>
        <taxon>Gammaproteobacteria</taxon>
        <taxon>SAR86 cluster</taxon>
    </lineage>
</organism>
<dbReference type="GO" id="GO:0003677">
    <property type="term" value="F:DNA binding"/>
    <property type="evidence" value="ECO:0007669"/>
    <property type="project" value="UniProtKB-KW"/>
</dbReference>
<dbReference type="Pfam" id="PF00216">
    <property type="entry name" value="Bac_DNA_binding"/>
    <property type="match status" value="1"/>
</dbReference>
<dbReference type="InterPro" id="IPR000119">
    <property type="entry name" value="Hist_DNA-bd"/>
</dbReference>
<dbReference type="Gene3D" id="4.10.520.10">
    <property type="entry name" value="IHF-like DNA-binding proteins"/>
    <property type="match status" value="1"/>
</dbReference>
<dbReference type="SUPFAM" id="SSF47729">
    <property type="entry name" value="IHF-like DNA-binding proteins"/>
    <property type="match status" value="1"/>
</dbReference>
<accession>A0A937M316</accession>
<dbReference type="EMBL" id="JADHSG010000014">
    <property type="protein sequence ID" value="MBL6903752.1"/>
    <property type="molecule type" value="Genomic_DNA"/>
</dbReference>
<keyword evidence="2 4" id="KW-0238">DNA-binding</keyword>
<evidence type="ECO:0000256" key="1">
    <source>
        <dbReference type="ARBA" id="ARBA00010529"/>
    </source>
</evidence>
<comment type="caution">
    <text evidence="4">The sequence shown here is derived from an EMBL/GenBank/DDBJ whole genome shotgun (WGS) entry which is preliminary data.</text>
</comment>
<comment type="similarity">
    <text evidence="1 3">Belongs to the bacterial histone-like protein family.</text>
</comment>
<dbReference type="Proteomes" id="UP000705230">
    <property type="component" value="Unassembled WGS sequence"/>
</dbReference>
<dbReference type="PANTHER" id="PTHR33175">
    <property type="entry name" value="DNA-BINDING PROTEIN HU"/>
    <property type="match status" value="1"/>
</dbReference>
<name>A0A937M316_9GAMM</name>
<dbReference type="AlphaFoldDB" id="A0A937M316"/>
<dbReference type="GO" id="GO:0005829">
    <property type="term" value="C:cytosol"/>
    <property type="evidence" value="ECO:0007669"/>
    <property type="project" value="TreeGrafter"/>
</dbReference>
<evidence type="ECO:0000313" key="5">
    <source>
        <dbReference type="Proteomes" id="UP000705230"/>
    </source>
</evidence>
<dbReference type="InterPro" id="IPR010992">
    <property type="entry name" value="IHF-like_DNA-bd_dom_sf"/>
</dbReference>
<reference evidence="4" key="1">
    <citation type="submission" date="2020-10" db="EMBL/GenBank/DDBJ databases">
        <title>Microbiome of the Black Sea water column analyzed by genome centric metagenomics.</title>
        <authorList>
            <person name="Cabello-Yeves P.J."/>
            <person name="Callieri C."/>
            <person name="Picazo A."/>
            <person name="Mehrshad M."/>
            <person name="Haro-Moreno J.M."/>
            <person name="Roda-Garcia J."/>
            <person name="Dzembekova N."/>
            <person name="Slabakova V."/>
            <person name="Slabakova N."/>
            <person name="Moncheva S."/>
            <person name="Rodriguez-Valera F."/>
        </authorList>
    </citation>
    <scope>NUCLEOTIDE SEQUENCE</scope>
    <source>
        <strain evidence="4">BS30m-G43</strain>
    </source>
</reference>
<evidence type="ECO:0000256" key="3">
    <source>
        <dbReference type="RuleBase" id="RU003939"/>
    </source>
</evidence>
<evidence type="ECO:0000256" key="2">
    <source>
        <dbReference type="ARBA" id="ARBA00023125"/>
    </source>
</evidence>
<dbReference type="GO" id="GO:0030527">
    <property type="term" value="F:structural constituent of chromatin"/>
    <property type="evidence" value="ECO:0007669"/>
    <property type="project" value="InterPro"/>
</dbReference>
<proteinExistence type="inferred from homology"/>
<protein>
    <submittedName>
        <fullName evidence="4">HU family DNA-binding protein</fullName>
    </submittedName>
</protein>
<dbReference type="PANTHER" id="PTHR33175:SF2">
    <property type="entry name" value="INTEGRATION HOST FACTOR SUBUNIT ALPHA"/>
    <property type="match status" value="1"/>
</dbReference>
<sequence length="91" mass="10283">MSCTKSDIAKNIANKTSISNQKAKQLLDRFIQVVVSGSNKYQVKISGFGTFIRKETPLRIGRNPKTGEEFKISKRTKLNLILSNKIKEKIN</sequence>